<comment type="caution">
    <text evidence="2">The sequence shown here is derived from an EMBL/GenBank/DDBJ whole genome shotgun (WGS) entry which is preliminary data.</text>
</comment>
<evidence type="ECO:0000313" key="3">
    <source>
        <dbReference type="Proteomes" id="UP000308953"/>
    </source>
</evidence>
<sequence>MSSINQSTPLSKSFAESTTTSVETPSPDCETNRPRVFFNMQNLQRLAWFFAVGFGASFLPRFMGANAAPTLELSTRDALPALDIFYKGEHYDNTTGYAFELYAHDDSIDDTAAFASYMAAYSDNTTILSKRDWYDCKHLSNLQTFGCNSGHALGGFVSATGSAAMGSYVGTLLSEAFSGGRDNKNPRSVCLTRDGKNLCVSWATYTGSGLKGGESGTLWSLWERSFSEGGVKCSIKKFRALPGFWKSGGKVSRFVISSEDERPVWFSLAAIIEEVFTEPTHQKPEQYWINEGLRVRVSFDLYVKGAHPDVCLGTFEDPNYPCTFRMTLAPGTWNAKLHQLSQPVKRNGQIKRTEIHREGIPSVSDMTSIGIDQAPEISVTSTQDHGSDHTTRSWLQNPAGHCVNTGKAQRSIQVLVNESSDLNSRATALLITNSASKSGSSTLDIDAIPIGSEEQTRGDFDDSDIYCSTELHERLSTESDIHMVSDRLDLANNHTWTTEQTRAMKTHNSPFSHKRLSWEIFDDGKTTQAPTHDSITEDTSPARKRRRIAEPSHAYTTLQHLSNNRIVQSPQSGHGDLDSSEHIDLSRAILRMINNARSIGHARFLSRRNYDESRILVKRFVGRRSVPMMLNDDGPKNHLVVMEELRAMERAIELLTGRW</sequence>
<organism evidence="2 3">
    <name type="scientific">Aureobasidium pullulans</name>
    <name type="common">Black yeast</name>
    <name type="synonym">Pullularia pullulans</name>
    <dbReference type="NCBI Taxonomy" id="5580"/>
    <lineage>
        <taxon>Eukaryota</taxon>
        <taxon>Fungi</taxon>
        <taxon>Dikarya</taxon>
        <taxon>Ascomycota</taxon>
        <taxon>Pezizomycotina</taxon>
        <taxon>Dothideomycetes</taxon>
        <taxon>Dothideomycetidae</taxon>
        <taxon>Dothideales</taxon>
        <taxon>Saccotheciaceae</taxon>
        <taxon>Aureobasidium</taxon>
    </lineage>
</organism>
<gene>
    <name evidence="2" type="ORF">D6D10_06056</name>
</gene>
<feature type="compositionally biased region" description="Polar residues" evidence="1">
    <location>
        <begin position="526"/>
        <end position="539"/>
    </location>
</feature>
<accession>A0A4S9ERR2</accession>
<evidence type="ECO:0000313" key="2">
    <source>
        <dbReference type="EMBL" id="THX37229.1"/>
    </source>
</evidence>
<feature type="compositionally biased region" description="Polar residues" evidence="1">
    <location>
        <begin position="1"/>
        <end position="15"/>
    </location>
</feature>
<dbReference type="EMBL" id="QZAV01000138">
    <property type="protein sequence ID" value="THX37229.1"/>
    <property type="molecule type" value="Genomic_DNA"/>
</dbReference>
<proteinExistence type="predicted"/>
<reference evidence="2 3" key="1">
    <citation type="submission" date="2018-10" db="EMBL/GenBank/DDBJ databases">
        <title>Fifty Aureobasidium pullulans genomes reveal a recombining polyextremotolerant generalist.</title>
        <authorList>
            <person name="Gostincar C."/>
            <person name="Turk M."/>
            <person name="Zajc J."/>
            <person name="Gunde-Cimerman N."/>
        </authorList>
    </citation>
    <scope>NUCLEOTIDE SEQUENCE [LARGE SCALE GENOMIC DNA]</scope>
    <source>
        <strain evidence="2 3">EXF-9785</strain>
    </source>
</reference>
<name>A0A4S9ERR2_AURPU</name>
<dbReference type="Proteomes" id="UP000308953">
    <property type="component" value="Unassembled WGS sequence"/>
</dbReference>
<feature type="compositionally biased region" description="Low complexity" evidence="1">
    <location>
        <begin position="16"/>
        <end position="27"/>
    </location>
</feature>
<feature type="region of interest" description="Disordered" evidence="1">
    <location>
        <begin position="526"/>
        <end position="545"/>
    </location>
</feature>
<evidence type="ECO:0000256" key="1">
    <source>
        <dbReference type="SAM" id="MobiDB-lite"/>
    </source>
</evidence>
<protein>
    <submittedName>
        <fullName evidence="2">Uncharacterized protein</fullName>
    </submittedName>
</protein>
<dbReference type="AlphaFoldDB" id="A0A4S9ERR2"/>
<feature type="region of interest" description="Disordered" evidence="1">
    <location>
        <begin position="1"/>
        <end position="33"/>
    </location>
</feature>